<dbReference type="AlphaFoldDB" id="A0AAD5WSE9"/>
<dbReference type="EMBL" id="JAKWBI020000115">
    <property type="protein sequence ID" value="KAJ2902373.1"/>
    <property type="molecule type" value="Genomic_DNA"/>
</dbReference>
<accession>A0AAD5WSE9</accession>
<reference evidence="1" key="1">
    <citation type="submission" date="2022-07" db="EMBL/GenBank/DDBJ databases">
        <title>Draft genome sequence of Zalerion maritima ATCC 34329, a (micro)plastics degrading marine fungus.</title>
        <authorList>
            <person name="Paco A."/>
            <person name="Goncalves M.F.M."/>
            <person name="Rocha-Santos T.A.P."/>
            <person name="Alves A."/>
        </authorList>
    </citation>
    <scope>NUCLEOTIDE SEQUENCE</scope>
    <source>
        <strain evidence="1">ATCC 34329</strain>
    </source>
</reference>
<dbReference type="Proteomes" id="UP001201980">
    <property type="component" value="Unassembled WGS sequence"/>
</dbReference>
<proteinExistence type="predicted"/>
<comment type="caution">
    <text evidence="1">The sequence shown here is derived from an EMBL/GenBank/DDBJ whole genome shotgun (WGS) entry which is preliminary data.</text>
</comment>
<evidence type="ECO:0000313" key="2">
    <source>
        <dbReference type="Proteomes" id="UP001201980"/>
    </source>
</evidence>
<protein>
    <submittedName>
        <fullName evidence="1">Uncharacterized protein</fullName>
    </submittedName>
</protein>
<gene>
    <name evidence="1" type="ORF">MKZ38_000690</name>
</gene>
<name>A0AAD5WSE9_9PEZI</name>
<keyword evidence="2" id="KW-1185">Reference proteome</keyword>
<organism evidence="1 2">
    <name type="scientific">Zalerion maritima</name>
    <dbReference type="NCBI Taxonomy" id="339359"/>
    <lineage>
        <taxon>Eukaryota</taxon>
        <taxon>Fungi</taxon>
        <taxon>Dikarya</taxon>
        <taxon>Ascomycota</taxon>
        <taxon>Pezizomycotina</taxon>
        <taxon>Sordariomycetes</taxon>
        <taxon>Lulworthiomycetidae</taxon>
        <taxon>Lulworthiales</taxon>
        <taxon>Lulworthiaceae</taxon>
        <taxon>Zalerion</taxon>
    </lineage>
</organism>
<evidence type="ECO:0000313" key="1">
    <source>
        <dbReference type="EMBL" id="KAJ2902373.1"/>
    </source>
</evidence>
<sequence length="78" mass="8286">MAPTTTTTTTMTRTQKTFFCSPHQVRNLPLGRCPSMDSTTDSGAELLSVPGYLSAPDDDEATTPCCSSHFSVLEEVGG</sequence>